<feature type="domain" description="SHSP" evidence="4">
    <location>
        <begin position="45"/>
        <end position="160"/>
    </location>
</feature>
<proteinExistence type="inferred from homology"/>
<reference evidence="5 6" key="1">
    <citation type="submission" date="2024-06" db="EMBL/GenBank/DDBJ databases">
        <title>A chromosome level genome sequence of Diviner's sage (Salvia divinorum).</title>
        <authorList>
            <person name="Ford S.A."/>
            <person name="Ro D.-K."/>
            <person name="Ness R.W."/>
            <person name="Phillips M.A."/>
        </authorList>
    </citation>
    <scope>NUCLEOTIDE SEQUENCE [LARGE SCALE GENOMIC DNA]</scope>
    <source>
        <strain evidence="5">SAF-2024a</strain>
        <tissue evidence="5">Leaf</tissue>
    </source>
</reference>
<evidence type="ECO:0000259" key="4">
    <source>
        <dbReference type="PROSITE" id="PS01031"/>
    </source>
</evidence>
<protein>
    <submittedName>
        <fullName evidence="5">17.5 kDa class I heat shock protein-like</fullName>
    </submittedName>
</protein>
<dbReference type="InterPro" id="IPR031107">
    <property type="entry name" value="Small_HSP"/>
</dbReference>
<evidence type="ECO:0000313" key="5">
    <source>
        <dbReference type="EMBL" id="KAL1543523.1"/>
    </source>
</evidence>
<accession>A0ABD1GHC3</accession>
<dbReference type="InterPro" id="IPR008978">
    <property type="entry name" value="HSP20-like_chaperone"/>
</dbReference>
<dbReference type="Proteomes" id="UP001567538">
    <property type="component" value="Unassembled WGS sequence"/>
</dbReference>
<sequence length="160" mass="18588">MSLLPIFKSNPRSHLHHPSTMDMWDSFKDFHHRHEAILAQHPRLHGNTAHSMAMEWGETPEAHVLRVELPGLKKEEVKVKVKEGKFLKISGKKKVEREDRHENWHHVERSKGKFSRVFTLPENSKGDSVKSHFDNAILTVTVPKRDARKSHVVKEFEVQG</sequence>
<organism evidence="5 6">
    <name type="scientific">Salvia divinorum</name>
    <name type="common">Maria pastora</name>
    <name type="synonym">Diviner's sage</name>
    <dbReference type="NCBI Taxonomy" id="28513"/>
    <lineage>
        <taxon>Eukaryota</taxon>
        <taxon>Viridiplantae</taxon>
        <taxon>Streptophyta</taxon>
        <taxon>Embryophyta</taxon>
        <taxon>Tracheophyta</taxon>
        <taxon>Spermatophyta</taxon>
        <taxon>Magnoliopsida</taxon>
        <taxon>eudicotyledons</taxon>
        <taxon>Gunneridae</taxon>
        <taxon>Pentapetalae</taxon>
        <taxon>asterids</taxon>
        <taxon>lamiids</taxon>
        <taxon>Lamiales</taxon>
        <taxon>Lamiaceae</taxon>
        <taxon>Nepetoideae</taxon>
        <taxon>Mentheae</taxon>
        <taxon>Salviinae</taxon>
        <taxon>Salvia</taxon>
        <taxon>Salvia subgen. Calosphace</taxon>
    </lineage>
</organism>
<comment type="similarity">
    <text evidence="2 3">Belongs to the small heat shock protein (HSP20) family.</text>
</comment>
<comment type="caution">
    <text evidence="5">The sequence shown here is derived from an EMBL/GenBank/DDBJ whole genome shotgun (WGS) entry which is preliminary data.</text>
</comment>
<keyword evidence="1" id="KW-0346">Stress response</keyword>
<keyword evidence="6" id="KW-1185">Reference proteome</keyword>
<evidence type="ECO:0000256" key="3">
    <source>
        <dbReference type="RuleBase" id="RU003616"/>
    </source>
</evidence>
<evidence type="ECO:0000313" key="6">
    <source>
        <dbReference type="Proteomes" id="UP001567538"/>
    </source>
</evidence>
<dbReference type="EMBL" id="JBEAFC010000008">
    <property type="protein sequence ID" value="KAL1543523.1"/>
    <property type="molecule type" value="Genomic_DNA"/>
</dbReference>
<evidence type="ECO:0000256" key="2">
    <source>
        <dbReference type="PROSITE-ProRule" id="PRU00285"/>
    </source>
</evidence>
<gene>
    <name evidence="5" type="ORF">AAHA92_20486</name>
</gene>
<dbReference type="Pfam" id="PF00011">
    <property type="entry name" value="HSP20"/>
    <property type="match status" value="1"/>
</dbReference>
<dbReference type="SUPFAM" id="SSF49764">
    <property type="entry name" value="HSP20-like chaperones"/>
    <property type="match status" value="1"/>
</dbReference>
<dbReference type="PROSITE" id="PS01031">
    <property type="entry name" value="SHSP"/>
    <property type="match status" value="1"/>
</dbReference>
<dbReference type="InterPro" id="IPR002068">
    <property type="entry name" value="A-crystallin/Hsp20_dom"/>
</dbReference>
<dbReference type="PANTHER" id="PTHR11527">
    <property type="entry name" value="HEAT-SHOCK PROTEIN 20 FAMILY MEMBER"/>
    <property type="match status" value="1"/>
</dbReference>
<evidence type="ECO:0000256" key="1">
    <source>
        <dbReference type="ARBA" id="ARBA00023016"/>
    </source>
</evidence>
<dbReference type="AlphaFoldDB" id="A0ABD1GHC3"/>
<dbReference type="Gene3D" id="2.60.40.790">
    <property type="match status" value="1"/>
</dbReference>
<name>A0ABD1GHC3_SALDI</name>